<feature type="chain" id="PRO_5012496904" description="PDZ domain-containing protein" evidence="1">
    <location>
        <begin position="27"/>
        <end position="400"/>
    </location>
</feature>
<dbReference type="SUPFAM" id="SSF159501">
    <property type="entry name" value="EreA/ChaN-like"/>
    <property type="match status" value="1"/>
</dbReference>
<reference evidence="4" key="1">
    <citation type="submission" date="2017-09" db="EMBL/GenBank/DDBJ databases">
        <authorList>
            <person name="Regsiter A."/>
            <person name="William W."/>
        </authorList>
    </citation>
    <scope>NUCLEOTIDE SEQUENCE [LARGE SCALE GENOMIC DNA]</scope>
    <source>
        <strain evidence="4">500-1</strain>
    </source>
</reference>
<evidence type="ECO:0000259" key="2">
    <source>
        <dbReference type="PROSITE" id="PS50106"/>
    </source>
</evidence>
<sequence>MNWNKRVLSRKKTAICLLLCLTFALGACMKRVEHPPLDVTFVPSSGDFISPEGERLSLDAVLDMAKGKDYILLGEGHKNICDHSIQQQIVSRLSQSDTPPAVGLEMVAVDKQPVLDDFAAGMIEVADLEEELEWSERWGYPYSLFEGLFEIVREHSLPISGLNAPRSVTKKITENGLESLTDEERALLPAEIVPPAKEQKAFLDEVFAQHSTRDTDDPDQRERFFLVQSIWDSKMAEEAVALRKRYDWPVVIIAGSAHVENGWGIARRLKKFDPDAETLIVMPWRGGSFDKDSGDVFFYCPDKYRSKMGATLVATGQGGLLVEQVERGSRADEAGLRPGDVLLEAADIPLDYLFSLHMAGTKVYKADEDLVFVVRRGEAVFSVNVGKLGKKGKAESESVR</sequence>
<dbReference type="SMART" id="SM00228">
    <property type="entry name" value="PDZ"/>
    <property type="match status" value="1"/>
</dbReference>
<evidence type="ECO:0000313" key="4">
    <source>
        <dbReference type="Proteomes" id="UP000219215"/>
    </source>
</evidence>
<dbReference type="AlphaFoldDB" id="A0A2C8F9A8"/>
<dbReference type="Pfam" id="PF04187">
    <property type="entry name" value="Cofac_haem_bdg"/>
    <property type="match status" value="1"/>
</dbReference>
<evidence type="ECO:0000313" key="3">
    <source>
        <dbReference type="EMBL" id="SOB59009.1"/>
    </source>
</evidence>
<dbReference type="Proteomes" id="UP000219215">
    <property type="component" value="Chromosome DPRO"/>
</dbReference>
<keyword evidence="4" id="KW-1185">Reference proteome</keyword>
<proteinExistence type="predicted"/>
<dbReference type="KEGG" id="pprf:DPRO_2105"/>
<keyword evidence="1" id="KW-0732">Signal</keyword>
<gene>
    <name evidence="3" type="ORF">DPRO_2105</name>
</gene>
<dbReference type="Gene3D" id="3.40.50.11550">
    <property type="match status" value="1"/>
</dbReference>
<dbReference type="CDD" id="cd14727">
    <property type="entry name" value="ChanN-like"/>
    <property type="match status" value="1"/>
</dbReference>
<dbReference type="Gene3D" id="2.30.42.10">
    <property type="match status" value="1"/>
</dbReference>
<dbReference type="EMBL" id="LT907975">
    <property type="protein sequence ID" value="SOB59009.1"/>
    <property type="molecule type" value="Genomic_DNA"/>
</dbReference>
<name>A0A2C8F9A8_9BACT</name>
<dbReference type="InterPro" id="IPR036034">
    <property type="entry name" value="PDZ_sf"/>
</dbReference>
<protein>
    <recommendedName>
        <fullName evidence="2">PDZ domain-containing protein</fullName>
    </recommendedName>
</protein>
<accession>A0A2C8F9A8</accession>
<feature type="domain" description="PDZ" evidence="2">
    <location>
        <begin position="305"/>
        <end position="378"/>
    </location>
</feature>
<dbReference type="InterPro" id="IPR001478">
    <property type="entry name" value="PDZ"/>
</dbReference>
<dbReference type="PROSITE" id="PS51257">
    <property type="entry name" value="PROKAR_LIPOPROTEIN"/>
    <property type="match status" value="1"/>
</dbReference>
<feature type="signal peptide" evidence="1">
    <location>
        <begin position="1"/>
        <end position="26"/>
    </location>
</feature>
<dbReference type="SUPFAM" id="SSF50156">
    <property type="entry name" value="PDZ domain-like"/>
    <property type="match status" value="1"/>
</dbReference>
<evidence type="ECO:0000256" key="1">
    <source>
        <dbReference type="SAM" id="SignalP"/>
    </source>
</evidence>
<dbReference type="OrthoDB" id="9795827at2"/>
<dbReference type="PROSITE" id="PS50106">
    <property type="entry name" value="PDZ"/>
    <property type="match status" value="1"/>
</dbReference>
<organism evidence="3 4">
    <name type="scientific">Pseudodesulfovibrio profundus</name>
    <dbReference type="NCBI Taxonomy" id="57320"/>
    <lineage>
        <taxon>Bacteria</taxon>
        <taxon>Pseudomonadati</taxon>
        <taxon>Thermodesulfobacteriota</taxon>
        <taxon>Desulfovibrionia</taxon>
        <taxon>Desulfovibrionales</taxon>
        <taxon>Desulfovibrionaceae</taxon>
    </lineage>
</organism>
<dbReference type="RefSeq" id="WP_097011948.1">
    <property type="nucleotide sequence ID" value="NZ_LT907975.1"/>
</dbReference>
<dbReference type="InterPro" id="IPR007314">
    <property type="entry name" value="Cofac_haem-bd_dom"/>
</dbReference>